<keyword evidence="3" id="KW-1185">Reference proteome</keyword>
<feature type="region of interest" description="Disordered" evidence="1">
    <location>
        <begin position="346"/>
        <end position="466"/>
    </location>
</feature>
<accession>A0A9P8L020</accession>
<protein>
    <submittedName>
        <fullName evidence="2">Uncharacterized protein</fullName>
    </submittedName>
</protein>
<name>A0A9P8L020_9PEZI</name>
<proteinExistence type="predicted"/>
<feature type="compositionally biased region" description="Polar residues" evidence="1">
    <location>
        <begin position="427"/>
        <end position="458"/>
    </location>
</feature>
<evidence type="ECO:0000313" key="3">
    <source>
        <dbReference type="Proteomes" id="UP000698800"/>
    </source>
</evidence>
<feature type="region of interest" description="Disordered" evidence="1">
    <location>
        <begin position="164"/>
        <end position="333"/>
    </location>
</feature>
<dbReference type="EMBL" id="JAGHQL010000075">
    <property type="protein sequence ID" value="KAH0541550.1"/>
    <property type="molecule type" value="Genomic_DNA"/>
</dbReference>
<evidence type="ECO:0000313" key="2">
    <source>
        <dbReference type="EMBL" id="KAH0541550.1"/>
    </source>
</evidence>
<organism evidence="2 3">
    <name type="scientific">Glutinoglossum americanum</name>
    <dbReference type="NCBI Taxonomy" id="1670608"/>
    <lineage>
        <taxon>Eukaryota</taxon>
        <taxon>Fungi</taxon>
        <taxon>Dikarya</taxon>
        <taxon>Ascomycota</taxon>
        <taxon>Pezizomycotina</taxon>
        <taxon>Geoglossomycetes</taxon>
        <taxon>Geoglossales</taxon>
        <taxon>Geoglossaceae</taxon>
        <taxon>Glutinoglossum</taxon>
    </lineage>
</organism>
<feature type="compositionally biased region" description="Basic and acidic residues" evidence="1">
    <location>
        <begin position="396"/>
        <end position="405"/>
    </location>
</feature>
<sequence length="610" mass="68019">MSPRRNLQTSIPTVGSLCEKLGYGKGKNEVTGLSKNDLTETTQVWRKKYITPSGKLGRELKDWKSVAERHDLLVMAIKYLDDDRNGERFWPNNREDDAGKHLHYPTDEDKIAKILRQLFWKQNYYDIHNAKEERKRASRERSLSGLTSNDPIIVDSIEGVIPRIAKTPPPKYTERASQDQSLPTKRTHETDSRKLPTPSDAKTSLRPLKAIRPIKKTTTPPNQPGRENRLGEPTEQGTPDVYDDIEGGNETSLLHRLPPQTPSGASAISSGNSRLSSNPAKSLQDTGESPSESRVAKRRKNDHQSSSQDYGRGLFGTPLRQSERAPKRRVLPNVASSEEVAALLEGSAPAAQTNRDPFVDSFEESPSTGPAHIHKATTKTPQKSLAQQLKESLVSDNRDYSRLGREPGATSSHEKPQAVTPVAHKTLASTQTRSGPSGQSAVSPNTEGSGTKDTQQTAPEIGITIPKALNVEGNRKAAASDSKSRVEVDFWIIKNRKPRLVRERWREGMLRGKSLSFFIEGASKVTQSRCIEELKCTLQTRETQVIETVHKSDEKAFEVMKNSFTSEIKKVWEKDRNGKENFEIWIEPIYGDDLSADGEAEVEDLELGDY</sequence>
<reference evidence="2" key="1">
    <citation type="submission" date="2021-03" db="EMBL/GenBank/DDBJ databases">
        <title>Comparative genomics and phylogenomic investigation of the class Geoglossomycetes provide insights into ecological specialization and systematics.</title>
        <authorList>
            <person name="Melie T."/>
            <person name="Pirro S."/>
            <person name="Miller A.N."/>
            <person name="Quandt A."/>
        </authorList>
    </citation>
    <scope>NUCLEOTIDE SEQUENCE</scope>
    <source>
        <strain evidence="2">GBOQ0MN5Z8</strain>
    </source>
</reference>
<dbReference type="Proteomes" id="UP000698800">
    <property type="component" value="Unassembled WGS sequence"/>
</dbReference>
<feature type="compositionally biased region" description="Polar residues" evidence="1">
    <location>
        <begin position="378"/>
        <end position="390"/>
    </location>
</feature>
<dbReference type="AlphaFoldDB" id="A0A9P8L020"/>
<dbReference type="OrthoDB" id="5379191at2759"/>
<gene>
    <name evidence="2" type="ORF">FGG08_003962</name>
</gene>
<comment type="caution">
    <text evidence="2">The sequence shown here is derived from an EMBL/GenBank/DDBJ whole genome shotgun (WGS) entry which is preliminary data.</text>
</comment>
<feature type="compositionally biased region" description="Polar residues" evidence="1">
    <location>
        <begin position="262"/>
        <end position="292"/>
    </location>
</feature>
<evidence type="ECO:0000256" key="1">
    <source>
        <dbReference type="SAM" id="MobiDB-lite"/>
    </source>
</evidence>